<proteinExistence type="predicted"/>
<evidence type="ECO:0000313" key="3">
    <source>
        <dbReference type="Proteomes" id="UP000648984"/>
    </source>
</evidence>
<evidence type="ECO:0000313" key="2">
    <source>
        <dbReference type="EMBL" id="NMG74462.1"/>
    </source>
</evidence>
<keyword evidence="3" id="KW-1185">Reference proteome</keyword>
<dbReference type="RefSeq" id="WP_169259610.1">
    <property type="nucleotide sequence ID" value="NZ_WTVQ01000008.1"/>
</dbReference>
<dbReference type="EMBL" id="WTVQ01000008">
    <property type="protein sequence ID" value="NMG74462.1"/>
    <property type="molecule type" value="Genomic_DNA"/>
</dbReference>
<organism evidence="2 3">
    <name type="scientific">Aromatoleum diolicum</name>
    <dbReference type="NCBI Taxonomy" id="75796"/>
    <lineage>
        <taxon>Bacteria</taxon>
        <taxon>Pseudomonadati</taxon>
        <taxon>Pseudomonadota</taxon>
        <taxon>Betaproteobacteria</taxon>
        <taxon>Rhodocyclales</taxon>
        <taxon>Rhodocyclaceae</taxon>
        <taxon>Aromatoleum</taxon>
    </lineage>
</organism>
<name>A0ABX1QAQ1_9RHOO</name>
<comment type="caution">
    <text evidence="2">The sequence shown here is derived from an EMBL/GenBank/DDBJ whole genome shotgun (WGS) entry which is preliminary data.</text>
</comment>
<reference evidence="2 3" key="1">
    <citation type="submission" date="2019-12" db="EMBL/GenBank/DDBJ databases">
        <title>Comparative genomics gives insights into the taxonomy of the Azoarcus-Aromatoleum group and reveals separate origins of nif in the plant-associated Azoarcus and non-plant-associated Aromatoleum sub-groups.</title>
        <authorList>
            <person name="Lafos M."/>
            <person name="Maluk M."/>
            <person name="Batista M."/>
            <person name="Junghare M."/>
            <person name="Carmona M."/>
            <person name="Faoro H."/>
            <person name="Cruz L.M."/>
            <person name="Battistoni F."/>
            <person name="De Souza E."/>
            <person name="Pedrosa F."/>
            <person name="Chen W.-M."/>
            <person name="Poole P.S."/>
            <person name="Dixon R.A."/>
            <person name="James E.K."/>
        </authorList>
    </citation>
    <scope>NUCLEOTIDE SEQUENCE [LARGE SCALE GENOMIC DNA]</scope>
    <source>
        <strain evidence="2 3">22Lin</strain>
    </source>
</reference>
<dbReference type="InterPro" id="IPR021830">
    <property type="entry name" value="DUF3422"/>
</dbReference>
<dbReference type="Pfam" id="PF11902">
    <property type="entry name" value="DUF3422"/>
    <property type="match status" value="1"/>
</dbReference>
<dbReference type="Proteomes" id="UP000648984">
    <property type="component" value="Unassembled WGS sequence"/>
</dbReference>
<feature type="coiled-coil region" evidence="1">
    <location>
        <begin position="220"/>
        <end position="263"/>
    </location>
</feature>
<accession>A0ABX1QAQ1</accession>
<protein>
    <submittedName>
        <fullName evidence="2">DUF3422 family protein</fullName>
    </submittedName>
</protein>
<evidence type="ECO:0000256" key="1">
    <source>
        <dbReference type="SAM" id="Coils"/>
    </source>
</evidence>
<keyword evidence="1" id="KW-0175">Coiled coil</keyword>
<sequence length="436" mass="48437">MNLSGSLNHPLRLTLASEIHSRPFMVIAAPARISHLAIHCDEDSDWHDRTLQSLCARFGVAGPKAGAQHFFHDFGHFRIKWERHTEFSTFTFVEPGRPGTDFTQTAMRHVPADWLELLGPSVIVASHIHAEQGDSLDIADERLRAMFPVPPLVGSRVLSGGEIWTDFQVGPDGFSRFLIRDTGLREAQMGRLVQRICEIETYLMMALLALPLARESTARLDRIEEDLSGLGAQMSALEIDGDAEQLLREISRLDAQMRAMSLNTGYRFGAAQAYYRIVQARIGELREQRIEGVPTIGEFMERRLAPAMDTCVSVATRQESLVNKVSRSNDMLRTRVNLAQERQNQSVLESLSRSARLQLKLQQAVEGLSVVAISYYGIGLAAYALKALKGGGVDVPVDLAIGLALPLVCVATWYGTRRLHGRLHKLGEHRSIAVPQ</sequence>
<gene>
    <name evidence="2" type="ORF">GPA25_06785</name>
</gene>